<dbReference type="AlphaFoldDB" id="A0ABD0LP55"/>
<feature type="compositionally biased region" description="Basic residues" evidence="1">
    <location>
        <begin position="120"/>
        <end position="134"/>
    </location>
</feature>
<sequence length="146" mass="16340">MVVFEQDYPDRAPKRIQHKYTAGTGGRTVERRGKWGGRQQKIKPEVGKRLSSSGPDAHTGNLPDVFQIQRYQSAVPSCTPSLTRSSAHLEVQHPQCPTPNLFKAFPPETGRKDRGDMGHWSRRRPRPSSSHARHGSANSPDGRHVQ</sequence>
<reference evidence="2 3" key="1">
    <citation type="journal article" date="2023" name="Sci. Data">
        <title>Genome assembly of the Korean intertidal mud-creeper Batillaria attramentaria.</title>
        <authorList>
            <person name="Patra A.K."/>
            <person name="Ho P.T."/>
            <person name="Jun S."/>
            <person name="Lee S.J."/>
            <person name="Kim Y."/>
            <person name="Won Y.J."/>
        </authorList>
    </citation>
    <scope>NUCLEOTIDE SEQUENCE [LARGE SCALE GENOMIC DNA]</scope>
    <source>
        <strain evidence="2">Wonlab-2016</strain>
    </source>
</reference>
<dbReference type="Proteomes" id="UP001519460">
    <property type="component" value="Unassembled WGS sequence"/>
</dbReference>
<feature type="region of interest" description="Disordered" evidence="1">
    <location>
        <begin position="23"/>
        <end position="63"/>
    </location>
</feature>
<gene>
    <name evidence="2" type="ORF">BaRGS_00007850</name>
</gene>
<proteinExistence type="predicted"/>
<feature type="compositionally biased region" description="Polar residues" evidence="1">
    <location>
        <begin position="77"/>
        <end position="86"/>
    </location>
</feature>
<accession>A0ABD0LP55</accession>
<protein>
    <submittedName>
        <fullName evidence="2">Uncharacterized protein</fullName>
    </submittedName>
</protein>
<evidence type="ECO:0000313" key="3">
    <source>
        <dbReference type="Proteomes" id="UP001519460"/>
    </source>
</evidence>
<feature type="region of interest" description="Disordered" evidence="1">
    <location>
        <begin position="77"/>
        <end position="146"/>
    </location>
</feature>
<organism evidence="2 3">
    <name type="scientific">Batillaria attramentaria</name>
    <dbReference type="NCBI Taxonomy" id="370345"/>
    <lineage>
        <taxon>Eukaryota</taxon>
        <taxon>Metazoa</taxon>
        <taxon>Spiralia</taxon>
        <taxon>Lophotrochozoa</taxon>
        <taxon>Mollusca</taxon>
        <taxon>Gastropoda</taxon>
        <taxon>Caenogastropoda</taxon>
        <taxon>Sorbeoconcha</taxon>
        <taxon>Cerithioidea</taxon>
        <taxon>Batillariidae</taxon>
        <taxon>Batillaria</taxon>
    </lineage>
</organism>
<evidence type="ECO:0000313" key="2">
    <source>
        <dbReference type="EMBL" id="KAK7500970.1"/>
    </source>
</evidence>
<feature type="non-terminal residue" evidence="2">
    <location>
        <position position="146"/>
    </location>
</feature>
<keyword evidence="3" id="KW-1185">Reference proteome</keyword>
<feature type="compositionally biased region" description="Basic and acidic residues" evidence="1">
    <location>
        <begin position="109"/>
        <end position="119"/>
    </location>
</feature>
<name>A0ABD0LP55_9CAEN</name>
<dbReference type="EMBL" id="JACVVK020000034">
    <property type="protein sequence ID" value="KAK7500970.1"/>
    <property type="molecule type" value="Genomic_DNA"/>
</dbReference>
<comment type="caution">
    <text evidence="2">The sequence shown here is derived from an EMBL/GenBank/DDBJ whole genome shotgun (WGS) entry which is preliminary data.</text>
</comment>
<evidence type="ECO:0000256" key="1">
    <source>
        <dbReference type="SAM" id="MobiDB-lite"/>
    </source>
</evidence>